<reference evidence="3" key="1">
    <citation type="submission" date="2011-06" db="EMBL/GenBank/DDBJ databases">
        <authorList>
            <consortium name="US DOE Joint Genome Institute (JGI-PGF)"/>
            <person name="Lucas S."/>
            <person name="Han J."/>
            <person name="Lapidus A."/>
            <person name="Cheng J.-F."/>
            <person name="Goodwin L."/>
            <person name="Pitluck S."/>
            <person name="Peters L."/>
            <person name="Land M.L."/>
            <person name="Hauser L."/>
            <person name="Vogl K."/>
            <person name="Liu Z."/>
            <person name="Overmann J."/>
            <person name="Frigaard N.-U."/>
            <person name="Bryant D.A."/>
            <person name="Woyke T.J."/>
        </authorList>
    </citation>
    <scope>NUCLEOTIDE SEQUENCE [LARGE SCALE GENOMIC DNA]</scope>
    <source>
        <strain evidence="3">970</strain>
    </source>
</reference>
<gene>
    <name evidence="2" type="ORF">Thi970DRAFT_05008</name>
</gene>
<name>H8Z8S7_9GAMM</name>
<feature type="chain" id="PRO_5003618120" evidence="1">
    <location>
        <begin position="23"/>
        <end position="52"/>
    </location>
</feature>
<dbReference type="EMBL" id="JH603171">
    <property type="protein sequence ID" value="EIC19482.1"/>
    <property type="molecule type" value="Genomic_DNA"/>
</dbReference>
<evidence type="ECO:0000256" key="1">
    <source>
        <dbReference type="SAM" id="SignalP"/>
    </source>
</evidence>
<keyword evidence="1" id="KW-0732">Signal</keyword>
<protein>
    <submittedName>
        <fullName evidence="2">Uncharacterized protein</fullName>
    </submittedName>
</protein>
<keyword evidence="3" id="KW-1185">Reference proteome</keyword>
<dbReference type="HOGENOM" id="CLU_3085811_0_0_6"/>
<dbReference type="STRING" id="631362.Thi970DRAFT_05008"/>
<accession>H8Z8S7</accession>
<proteinExistence type="predicted"/>
<feature type="signal peptide" evidence="1">
    <location>
        <begin position="1"/>
        <end position="22"/>
    </location>
</feature>
<sequence length="52" mass="5918">MFRRIARVLPLKIKRFLLPLQAANFADQSELFLQTKNEVTHGFAVFVGSAVQ</sequence>
<organism evidence="2 3">
    <name type="scientific">Thiorhodovibrio frisius</name>
    <dbReference type="NCBI Taxonomy" id="631362"/>
    <lineage>
        <taxon>Bacteria</taxon>
        <taxon>Pseudomonadati</taxon>
        <taxon>Pseudomonadota</taxon>
        <taxon>Gammaproteobacteria</taxon>
        <taxon>Chromatiales</taxon>
        <taxon>Chromatiaceae</taxon>
        <taxon>Thiorhodovibrio</taxon>
    </lineage>
</organism>
<dbReference type="Proteomes" id="UP000002964">
    <property type="component" value="Unassembled WGS sequence"/>
</dbReference>
<evidence type="ECO:0000313" key="3">
    <source>
        <dbReference type="Proteomes" id="UP000002964"/>
    </source>
</evidence>
<dbReference type="AlphaFoldDB" id="H8Z8S7"/>
<evidence type="ECO:0000313" key="2">
    <source>
        <dbReference type="EMBL" id="EIC19482.1"/>
    </source>
</evidence>
<reference evidence="2 3" key="2">
    <citation type="submission" date="2011-11" db="EMBL/GenBank/DDBJ databases">
        <authorList>
            <consortium name="US DOE Joint Genome Institute"/>
            <person name="Lucas S."/>
            <person name="Han J."/>
            <person name="Lapidus A."/>
            <person name="Cheng J.-F."/>
            <person name="Goodwin L."/>
            <person name="Pitluck S."/>
            <person name="Peters L."/>
            <person name="Ovchinnikova G."/>
            <person name="Zhang X."/>
            <person name="Detter J.C."/>
            <person name="Han C."/>
            <person name="Tapia R."/>
            <person name="Land M."/>
            <person name="Hauser L."/>
            <person name="Kyrpides N."/>
            <person name="Ivanova N."/>
            <person name="Pagani I."/>
            <person name="Vogl K."/>
            <person name="Liu Z."/>
            <person name="Overmann J."/>
            <person name="Frigaard N.-U."/>
            <person name="Bryant D."/>
            <person name="Woyke T."/>
        </authorList>
    </citation>
    <scope>NUCLEOTIDE SEQUENCE [LARGE SCALE GENOMIC DNA]</scope>
    <source>
        <strain evidence="2 3">970</strain>
    </source>
</reference>